<evidence type="ECO:0000313" key="1">
    <source>
        <dbReference type="EMBL" id="TVU04231.1"/>
    </source>
</evidence>
<dbReference type="Gramene" id="TVU04231">
    <property type="protein sequence ID" value="TVU04231"/>
    <property type="gene ID" value="EJB05_50210"/>
</dbReference>
<gene>
    <name evidence="1" type="ORF">EJB05_50210</name>
</gene>
<name>A0A5J9T0B3_9POAL</name>
<accession>A0A5J9T0B3</accession>
<dbReference type="Proteomes" id="UP000324897">
    <property type="component" value="Unassembled WGS sequence"/>
</dbReference>
<feature type="non-terminal residue" evidence="1">
    <location>
        <position position="156"/>
    </location>
</feature>
<reference evidence="1 2" key="1">
    <citation type="journal article" date="2019" name="Sci. Rep.">
        <title>A high-quality genome of Eragrostis curvula grass provides insights into Poaceae evolution and supports new strategies to enhance forage quality.</title>
        <authorList>
            <person name="Carballo J."/>
            <person name="Santos B.A.C.M."/>
            <person name="Zappacosta D."/>
            <person name="Garbus I."/>
            <person name="Selva J.P."/>
            <person name="Gallo C.A."/>
            <person name="Diaz A."/>
            <person name="Albertini E."/>
            <person name="Caccamo M."/>
            <person name="Echenique V."/>
        </authorList>
    </citation>
    <scope>NUCLEOTIDE SEQUENCE [LARGE SCALE GENOMIC DNA]</scope>
    <source>
        <strain evidence="2">cv. Victoria</strain>
        <tissue evidence="1">Leaf</tissue>
    </source>
</reference>
<feature type="non-terminal residue" evidence="1">
    <location>
        <position position="1"/>
    </location>
</feature>
<dbReference type="EMBL" id="RWGY01000086">
    <property type="protein sequence ID" value="TVU04231.1"/>
    <property type="molecule type" value="Genomic_DNA"/>
</dbReference>
<organism evidence="1 2">
    <name type="scientific">Eragrostis curvula</name>
    <name type="common">weeping love grass</name>
    <dbReference type="NCBI Taxonomy" id="38414"/>
    <lineage>
        <taxon>Eukaryota</taxon>
        <taxon>Viridiplantae</taxon>
        <taxon>Streptophyta</taxon>
        <taxon>Embryophyta</taxon>
        <taxon>Tracheophyta</taxon>
        <taxon>Spermatophyta</taxon>
        <taxon>Magnoliopsida</taxon>
        <taxon>Liliopsida</taxon>
        <taxon>Poales</taxon>
        <taxon>Poaceae</taxon>
        <taxon>PACMAD clade</taxon>
        <taxon>Chloridoideae</taxon>
        <taxon>Eragrostideae</taxon>
        <taxon>Eragrostidinae</taxon>
        <taxon>Eragrostis</taxon>
    </lineage>
</organism>
<evidence type="ECO:0000313" key="2">
    <source>
        <dbReference type="Proteomes" id="UP000324897"/>
    </source>
</evidence>
<protein>
    <submittedName>
        <fullName evidence="1">Uncharacterized protein</fullName>
    </submittedName>
</protein>
<comment type="caution">
    <text evidence="1">The sequence shown here is derived from an EMBL/GenBank/DDBJ whole genome shotgun (WGS) entry which is preliminary data.</text>
</comment>
<proteinExistence type="predicted"/>
<sequence length="156" mass="17439">MDLAEHHTPPILRQHCRGATLRWPPSRSWHHRARLQRPSCPITCLPDSCSLEPLLPPAPRSSTAPVAMDHGLRLVLILEPTCSPPGACPQPVGLPIRGAKLGRYLSCLLIRCSSNCQANQRLLARSGSRFWSSFRVLLSNRISRKQQRRKNGRCGK</sequence>
<keyword evidence="2" id="KW-1185">Reference proteome</keyword>
<dbReference type="AlphaFoldDB" id="A0A5J9T0B3"/>